<dbReference type="Gene3D" id="3.40.1390.20">
    <property type="entry name" value="HprK N-terminal domain-like"/>
    <property type="match status" value="1"/>
</dbReference>
<gene>
    <name evidence="1" type="ORF">CBLFYP116_04410</name>
</gene>
<protein>
    <submittedName>
        <fullName evidence="1">DRTGG domain protein</fullName>
    </submittedName>
</protein>
<organism evidence="1">
    <name type="scientific">Enterocloster bolteae</name>
    <dbReference type="NCBI Taxonomy" id="208479"/>
    <lineage>
        <taxon>Bacteria</taxon>
        <taxon>Bacillati</taxon>
        <taxon>Bacillota</taxon>
        <taxon>Clostridia</taxon>
        <taxon>Lachnospirales</taxon>
        <taxon>Lachnospiraceae</taxon>
        <taxon>Enterocloster</taxon>
    </lineage>
</organism>
<name>A0A6N2X5G3_9FIRM</name>
<reference evidence="1" key="1">
    <citation type="submission" date="2019-11" db="EMBL/GenBank/DDBJ databases">
        <authorList>
            <person name="Feng L."/>
        </authorList>
    </citation>
    <scope>NUCLEOTIDE SEQUENCE</scope>
    <source>
        <strain evidence="1">CbolteaeLFYP116</strain>
    </source>
</reference>
<dbReference type="AlphaFoldDB" id="A0A6N2X5G3"/>
<proteinExistence type="predicted"/>
<evidence type="ECO:0000313" key="1">
    <source>
        <dbReference type="EMBL" id="VYT49096.1"/>
    </source>
</evidence>
<accession>A0A6N2X5G3</accession>
<sequence length="133" mass="14029">MKSESAAGRSSGNNDALRAEEDVMTVQELIDKQIFGVVNLGDSLDRQITVPFCCDLLSIAMGRAPAGCAWVTVMANMNTLAVAALTDTACVILAEGAVLDDAARKKALDQEITVLSTDMPVFEAALKIHGMLS</sequence>
<dbReference type="SUPFAM" id="SSF75138">
    <property type="entry name" value="HprK N-terminal domain-like"/>
    <property type="match status" value="1"/>
</dbReference>
<dbReference type="EMBL" id="CACRTF010000017">
    <property type="protein sequence ID" value="VYT49096.1"/>
    <property type="molecule type" value="Genomic_DNA"/>
</dbReference>
<dbReference type="InterPro" id="IPR028979">
    <property type="entry name" value="Ser_kin/Pase_Hpr-like_N_sf"/>
</dbReference>